<dbReference type="GO" id="GO:0003677">
    <property type="term" value="F:DNA binding"/>
    <property type="evidence" value="ECO:0007669"/>
    <property type="project" value="UniProtKB-KW"/>
</dbReference>
<dbReference type="InterPro" id="IPR036162">
    <property type="entry name" value="Resolvase-like_N_sf"/>
</dbReference>
<dbReference type="InterPro" id="IPR038109">
    <property type="entry name" value="DNA_bind_recomb_sf"/>
</dbReference>
<dbReference type="SUPFAM" id="SSF53041">
    <property type="entry name" value="Resolvase-like"/>
    <property type="match status" value="1"/>
</dbReference>
<evidence type="ECO:0000256" key="2">
    <source>
        <dbReference type="ARBA" id="ARBA00023172"/>
    </source>
</evidence>
<keyword evidence="2" id="KW-0233">DNA recombination</keyword>
<dbReference type="Gene3D" id="3.40.50.1390">
    <property type="entry name" value="Resolvase, N-terminal catalytic domain"/>
    <property type="match status" value="1"/>
</dbReference>
<name>A0A226QN59_9BACL</name>
<feature type="domain" description="Recombinase" evidence="4">
    <location>
        <begin position="166"/>
        <end position="293"/>
    </location>
</feature>
<evidence type="ECO:0000313" key="5">
    <source>
        <dbReference type="EMBL" id="OXB93785.1"/>
    </source>
</evidence>
<dbReference type="PROSITE" id="PS51736">
    <property type="entry name" value="RECOMBINASES_3"/>
    <property type="match status" value="1"/>
</dbReference>
<dbReference type="PANTHER" id="PTHR30461:SF2">
    <property type="entry name" value="SERINE RECOMBINASE PINE-RELATED"/>
    <property type="match status" value="1"/>
</dbReference>
<dbReference type="RefSeq" id="WP_089096806.1">
    <property type="nucleotide sequence ID" value="NZ_NDYL01000001.1"/>
</dbReference>
<dbReference type="InterPro" id="IPR006119">
    <property type="entry name" value="Resolv_N"/>
</dbReference>
<feature type="domain" description="Resolvase/invertase-type recombinase catalytic" evidence="3">
    <location>
        <begin position="8"/>
        <end position="161"/>
    </location>
</feature>
<keyword evidence="6" id="KW-1185">Reference proteome</keyword>
<evidence type="ECO:0000313" key="6">
    <source>
        <dbReference type="Proteomes" id="UP000198394"/>
    </source>
</evidence>
<dbReference type="CDD" id="cd00338">
    <property type="entry name" value="Ser_Recombinase"/>
    <property type="match status" value="1"/>
</dbReference>
<dbReference type="Proteomes" id="UP000198394">
    <property type="component" value="Unassembled WGS sequence"/>
</dbReference>
<dbReference type="PANTHER" id="PTHR30461">
    <property type="entry name" value="DNA-INVERTASE FROM LAMBDOID PROPHAGE"/>
    <property type="match status" value="1"/>
</dbReference>
<evidence type="ECO:0000256" key="1">
    <source>
        <dbReference type="ARBA" id="ARBA00023125"/>
    </source>
</evidence>
<evidence type="ECO:0000259" key="3">
    <source>
        <dbReference type="PROSITE" id="PS51736"/>
    </source>
</evidence>
<evidence type="ECO:0000259" key="4">
    <source>
        <dbReference type="PROSITE" id="PS51737"/>
    </source>
</evidence>
<accession>A0A226QN59</accession>
<evidence type="ECO:0008006" key="7">
    <source>
        <dbReference type="Google" id="ProtNLM"/>
    </source>
</evidence>
<dbReference type="EMBL" id="NDYL01000001">
    <property type="protein sequence ID" value="OXB93785.1"/>
    <property type="molecule type" value="Genomic_DNA"/>
</dbReference>
<organism evidence="5 6">
    <name type="scientific">Parageobacillus galactosidasius</name>
    <dbReference type="NCBI Taxonomy" id="883812"/>
    <lineage>
        <taxon>Bacteria</taxon>
        <taxon>Bacillati</taxon>
        <taxon>Bacillota</taxon>
        <taxon>Bacilli</taxon>
        <taxon>Bacillales</taxon>
        <taxon>Anoxybacillaceae</taxon>
        <taxon>Parageobacillus</taxon>
    </lineage>
</organism>
<dbReference type="InterPro" id="IPR050639">
    <property type="entry name" value="SSR_resolvase"/>
</dbReference>
<sequence>MTIPKLNKGVGYIRRSSHKQLDNHSIEIQKREIEIKAKAEGYEIIHWCIDDAVSAYQKNATDRPGMWELFMYIINNEADAVFFYEESRIDRTFNSFVTQIYNPIKSLKPNCKFFCTTVSGEWDAHNTITEMKLLFAGQESIIKSKRTKDTQDGLLAKKIRPGSRTPFGYKKVTVDEQTGYKTLIPDENAPIVLLIFYLSSWGYSNEKIANLLNECNVPSPSGNGWHENTIDAILHRYIYAGHLTWNVRKSAHSSSRKPKEEITFIENVYEPIVPPHLWHLVNEMRELKKQTKQFDTPFYLRGIAYCKNCKVSLKTKVDTPSQSTKKYMKYVCPNCRQKIDMNAVHEIVFTRFSTQWTQQLYKMRSHAQQLLLRWKKALRREEESSKKQNELLLYNERMIEGNNEKRAFLKHISSAKETMQKKLAQLHSAMEQIDLLLNNDEIDKVFQRFEYLTSFDQFSDIEKRTLSLMFINRVDIHFASKRVDIDFRLSPFVELEKEIKQLTEKSHV</sequence>
<protein>
    <recommendedName>
        <fullName evidence="7">Recombinase domain-containing protein</fullName>
    </recommendedName>
</protein>
<dbReference type="AlphaFoldDB" id="A0A226QN59"/>
<dbReference type="Gene3D" id="3.90.1750.20">
    <property type="entry name" value="Putative Large Serine Recombinase, Chain B, Domain 2"/>
    <property type="match status" value="1"/>
</dbReference>
<dbReference type="PROSITE" id="PS51737">
    <property type="entry name" value="RECOMBINASE_DNA_BIND"/>
    <property type="match status" value="1"/>
</dbReference>
<reference evidence="5 6" key="1">
    <citation type="submission" date="2017-04" db="EMBL/GenBank/DDBJ databases">
        <title>The genome sequence of Parageobacillus galactosidasius DSM 18751.</title>
        <authorList>
            <person name="Ramaloko W.T."/>
            <person name="Koen N."/>
            <person name="Polliack S."/>
            <person name="Aliyu H."/>
            <person name="Lebre P."/>
            <person name="Mohr T."/>
            <person name="Oswald F."/>
            <person name="Zwick M."/>
            <person name="Neumann A."/>
            <person name="Syldatk C."/>
            <person name="Cowan D."/>
            <person name="De Maayer P."/>
        </authorList>
    </citation>
    <scope>NUCLEOTIDE SEQUENCE [LARGE SCALE GENOMIC DNA]</scope>
    <source>
        <strain evidence="5 6">DSM 18751</strain>
    </source>
</reference>
<dbReference type="GO" id="GO:0000150">
    <property type="term" value="F:DNA strand exchange activity"/>
    <property type="evidence" value="ECO:0007669"/>
    <property type="project" value="InterPro"/>
</dbReference>
<proteinExistence type="predicted"/>
<dbReference type="Pfam" id="PF07508">
    <property type="entry name" value="Recombinase"/>
    <property type="match status" value="1"/>
</dbReference>
<dbReference type="InterPro" id="IPR011109">
    <property type="entry name" value="DNA_bind_recombinase_dom"/>
</dbReference>
<gene>
    <name evidence="5" type="ORF">B9L23_02220</name>
</gene>
<dbReference type="Pfam" id="PF00239">
    <property type="entry name" value="Resolvase"/>
    <property type="match status" value="1"/>
</dbReference>
<keyword evidence="1" id="KW-0238">DNA-binding</keyword>
<comment type="caution">
    <text evidence="5">The sequence shown here is derived from an EMBL/GenBank/DDBJ whole genome shotgun (WGS) entry which is preliminary data.</text>
</comment>
<dbReference type="SMART" id="SM00857">
    <property type="entry name" value="Resolvase"/>
    <property type="match status" value="1"/>
</dbReference>